<reference evidence="2 3" key="1">
    <citation type="journal article" date="2020" name="G3 (Bethesda)">
        <title>Improved Reference Genome for Cyclotella cryptica CCMP332, a Model for Cell Wall Morphogenesis, Salinity Adaptation, and Lipid Production in Diatoms (Bacillariophyta).</title>
        <authorList>
            <person name="Roberts W.R."/>
            <person name="Downey K.M."/>
            <person name="Ruck E.C."/>
            <person name="Traller J.C."/>
            <person name="Alverson A.J."/>
        </authorList>
    </citation>
    <scope>NUCLEOTIDE SEQUENCE [LARGE SCALE GENOMIC DNA]</scope>
    <source>
        <strain evidence="2 3">CCMP332</strain>
    </source>
</reference>
<evidence type="ECO:0008006" key="4">
    <source>
        <dbReference type="Google" id="ProtNLM"/>
    </source>
</evidence>
<dbReference type="Pfam" id="PF19648">
    <property type="entry name" value="DUF6151"/>
    <property type="match status" value="1"/>
</dbReference>
<gene>
    <name evidence="2" type="ORF">HJC23_009411</name>
</gene>
<keyword evidence="1" id="KW-1133">Transmembrane helix</keyword>
<comment type="caution">
    <text evidence="2">The sequence shown here is derived from an EMBL/GenBank/DDBJ whole genome shotgun (WGS) entry which is preliminary data.</text>
</comment>
<name>A0ABD3PWZ8_9STRA</name>
<dbReference type="EMBL" id="JABMIG020000099">
    <property type="protein sequence ID" value="KAL3792683.1"/>
    <property type="molecule type" value="Genomic_DNA"/>
</dbReference>
<dbReference type="Gene3D" id="3.90.1590.10">
    <property type="entry name" value="glutathione-dependent formaldehyde- activating enzyme (gfa)"/>
    <property type="match status" value="1"/>
</dbReference>
<accession>A0ABD3PWZ8</accession>
<dbReference type="Proteomes" id="UP001516023">
    <property type="component" value="Unassembled WGS sequence"/>
</dbReference>
<dbReference type="AlphaFoldDB" id="A0ABD3PWZ8"/>
<evidence type="ECO:0000256" key="1">
    <source>
        <dbReference type="SAM" id="Phobius"/>
    </source>
</evidence>
<organism evidence="2 3">
    <name type="scientific">Cyclotella cryptica</name>
    <dbReference type="NCBI Taxonomy" id="29204"/>
    <lineage>
        <taxon>Eukaryota</taxon>
        <taxon>Sar</taxon>
        <taxon>Stramenopiles</taxon>
        <taxon>Ochrophyta</taxon>
        <taxon>Bacillariophyta</taxon>
        <taxon>Coscinodiscophyceae</taxon>
        <taxon>Thalassiosirophycidae</taxon>
        <taxon>Stephanodiscales</taxon>
        <taxon>Stephanodiscaceae</taxon>
        <taxon>Cyclotella</taxon>
    </lineage>
</organism>
<keyword evidence="1" id="KW-0812">Transmembrane</keyword>
<dbReference type="InterPro" id="IPR046149">
    <property type="entry name" value="DUF6151"/>
</dbReference>
<protein>
    <recommendedName>
        <fullName evidence="4">CENP-V/GFA domain-containing protein</fullName>
    </recommendedName>
</protein>
<evidence type="ECO:0000313" key="3">
    <source>
        <dbReference type="Proteomes" id="UP001516023"/>
    </source>
</evidence>
<proteinExistence type="predicted"/>
<evidence type="ECO:0000313" key="2">
    <source>
        <dbReference type="EMBL" id="KAL3792683.1"/>
    </source>
</evidence>
<feature type="transmembrane region" description="Helical" evidence="1">
    <location>
        <begin position="12"/>
        <end position="31"/>
    </location>
</feature>
<dbReference type="InterPro" id="IPR011057">
    <property type="entry name" value="Mss4-like_sf"/>
</dbReference>
<sequence>MTDGGYKSMNIMLQFYVIAVIFTTIIVSSIVQIETKEPDMNAIRAEISCRCGKVKIAIDSPSALRFVCYCKDCRGYYNTLNSLALKNNIPEAAKLDAFGGVDVTQIYPREIKILEGRDHLETCLIRDKSPYHRTYCKSCYTPLYSIGQGTGAALLNSALLPEKSQTNEVQYRIIGRQALKGDGSSKKPSMSWSVPLGWFFTMPKRVGNKCGVDPEPSKSIEGKELKILEGFTEG</sequence>
<keyword evidence="3" id="KW-1185">Reference proteome</keyword>
<dbReference type="SUPFAM" id="SSF51316">
    <property type="entry name" value="Mss4-like"/>
    <property type="match status" value="1"/>
</dbReference>
<keyword evidence="1" id="KW-0472">Membrane</keyword>